<reference evidence="2 3" key="1">
    <citation type="submission" date="2019-01" db="EMBL/GenBank/DDBJ databases">
        <authorList>
            <person name="Chen W.-M."/>
        </authorList>
    </citation>
    <scope>NUCLEOTIDE SEQUENCE [LARGE SCALE GENOMIC DNA]</scope>
    <source>
        <strain evidence="2 3">TER-1</strain>
    </source>
</reference>
<dbReference type="InterPro" id="IPR052158">
    <property type="entry name" value="INH-QAR"/>
</dbReference>
<dbReference type="Proteomes" id="UP000286997">
    <property type="component" value="Unassembled WGS sequence"/>
</dbReference>
<dbReference type="SUPFAM" id="SSF52317">
    <property type="entry name" value="Class I glutamine amidotransferase-like"/>
    <property type="match status" value="1"/>
</dbReference>
<dbReference type="InterPro" id="IPR002818">
    <property type="entry name" value="DJ-1/PfpI"/>
</dbReference>
<dbReference type="Gene3D" id="3.40.50.880">
    <property type="match status" value="1"/>
</dbReference>
<dbReference type="EMBL" id="SACP01000012">
    <property type="protein sequence ID" value="RVU17383.1"/>
    <property type="molecule type" value="Genomic_DNA"/>
</dbReference>
<dbReference type="AlphaFoldDB" id="A0A3S2V7B3"/>
<gene>
    <name evidence="2" type="ORF">EOE48_13385</name>
</gene>
<comment type="caution">
    <text evidence="2">The sequence shown here is derived from an EMBL/GenBank/DDBJ whole genome shotgun (WGS) entry which is preliminary data.</text>
</comment>
<dbReference type="PANTHER" id="PTHR43130">
    <property type="entry name" value="ARAC-FAMILY TRANSCRIPTIONAL REGULATOR"/>
    <property type="match status" value="1"/>
</dbReference>
<protein>
    <submittedName>
        <fullName evidence="2">DJ-1/PfpI family protein</fullName>
    </submittedName>
</protein>
<dbReference type="PANTHER" id="PTHR43130:SF2">
    <property type="entry name" value="DJ-1_PFPI DOMAIN-CONTAINING PROTEIN"/>
    <property type="match status" value="1"/>
</dbReference>
<dbReference type="GO" id="GO:0006355">
    <property type="term" value="P:regulation of DNA-templated transcription"/>
    <property type="evidence" value="ECO:0007669"/>
    <property type="project" value="TreeGrafter"/>
</dbReference>
<evidence type="ECO:0000313" key="2">
    <source>
        <dbReference type="EMBL" id="RVU17383.1"/>
    </source>
</evidence>
<evidence type="ECO:0000259" key="1">
    <source>
        <dbReference type="Pfam" id="PF01965"/>
    </source>
</evidence>
<dbReference type="RefSeq" id="WP_127729796.1">
    <property type="nucleotide sequence ID" value="NZ_SACP01000012.1"/>
</dbReference>
<feature type="domain" description="DJ-1/PfpI" evidence="1">
    <location>
        <begin position="2"/>
        <end position="161"/>
    </location>
</feature>
<dbReference type="CDD" id="cd03139">
    <property type="entry name" value="GATase1_PfpI_2"/>
    <property type="match status" value="1"/>
</dbReference>
<dbReference type="OrthoDB" id="186587at2"/>
<dbReference type="Pfam" id="PF01965">
    <property type="entry name" value="DJ-1_PfpI"/>
    <property type="match status" value="1"/>
</dbReference>
<name>A0A3S2V7B3_9HYPH</name>
<sequence length="238" mass="24939">MHVVMLVYPGLTQLDLTGPFEVLARVPELSLHLVARTLDPVRAGGGLSLLPTADFAGCPAADILFVPGGPGQIDLMEDAETLAFLRLQAAGASLVASVCTGSLVLAAAGLLAGHRATCHWLSLDQLAHFGVVPVRERVVADRDRITGAGVTAGLDLALAVVGRLFGDERARAVQLAMEYDPAPPYASGSPGRADPALVEAVRAKSAAFQAKRDAVARRVAETLLREERASRHVSEVAR</sequence>
<proteinExistence type="predicted"/>
<evidence type="ECO:0000313" key="3">
    <source>
        <dbReference type="Proteomes" id="UP000286997"/>
    </source>
</evidence>
<organism evidence="2 3">
    <name type="scientific">Methylobacterium oryzihabitans</name>
    <dbReference type="NCBI Taxonomy" id="2499852"/>
    <lineage>
        <taxon>Bacteria</taxon>
        <taxon>Pseudomonadati</taxon>
        <taxon>Pseudomonadota</taxon>
        <taxon>Alphaproteobacteria</taxon>
        <taxon>Hyphomicrobiales</taxon>
        <taxon>Methylobacteriaceae</taxon>
        <taxon>Methylobacterium</taxon>
    </lineage>
</organism>
<keyword evidence="3" id="KW-1185">Reference proteome</keyword>
<accession>A0A3S2V7B3</accession>
<dbReference type="InterPro" id="IPR029062">
    <property type="entry name" value="Class_I_gatase-like"/>
</dbReference>